<dbReference type="Proteomes" id="UP001207588">
    <property type="component" value="Unassembled WGS sequence"/>
</dbReference>
<sequence length="279" mass="30144">MSETDTLLALLKRHYIKPGADLPGGVFLPEVGMNGGWGAGSRCDAIYIGFTSSSGRLLVGHELKVSRADWLNELNTPGKADAWADECHEWWLVVPSPTIVQAGELPAGWGLMHPGRSKTRMQVHKPATRKSADHRPSWDAVRSIIARSDTLRATAIHEARAAARKEAEQKITEAVDAGVERRLARQPDAEDLQRKLKAVEAALGAEIDWVASEKGRTTWGDRVTLGQIETIAAAVRAYGAVETAAQALTAPWRDPIRNTKDAVEGLAAALEGLRSIAPS</sequence>
<accession>A0AAW5S629</accession>
<reference evidence="1" key="1">
    <citation type="submission" date="2020-07" db="EMBL/GenBank/DDBJ databases">
        <authorList>
            <person name="Pettersson B.M.F."/>
            <person name="Behra P.R.K."/>
            <person name="Ramesh M."/>
            <person name="Das S."/>
            <person name="Dasgupta S."/>
            <person name="Kirsebom L.A."/>
        </authorList>
    </citation>
    <scope>NUCLEOTIDE SEQUENCE</scope>
    <source>
        <strain evidence="1">DSM 45439</strain>
    </source>
</reference>
<gene>
    <name evidence="1" type="ORF">H7I91_16360</name>
</gene>
<comment type="caution">
    <text evidence="1">The sequence shown here is derived from an EMBL/GenBank/DDBJ whole genome shotgun (WGS) entry which is preliminary data.</text>
</comment>
<reference evidence="1" key="2">
    <citation type="journal article" date="2022" name="BMC Genomics">
        <title>Comparative genome analysis of mycobacteria focusing on tRNA and non-coding RNA.</title>
        <authorList>
            <person name="Behra P.R.K."/>
            <person name="Pettersson B.M.F."/>
            <person name="Ramesh M."/>
            <person name="Das S."/>
            <person name="Dasgupta S."/>
            <person name="Kirsebom L.A."/>
        </authorList>
    </citation>
    <scope>NUCLEOTIDE SEQUENCE</scope>
    <source>
        <strain evidence="1">DSM 45439</strain>
    </source>
</reference>
<dbReference type="AlphaFoldDB" id="A0AAW5S629"/>
<name>A0AAW5S629_MYCBC</name>
<evidence type="ECO:0000313" key="1">
    <source>
        <dbReference type="EMBL" id="MCV6990836.1"/>
    </source>
</evidence>
<protein>
    <submittedName>
        <fullName evidence="1">Uncharacterized protein</fullName>
    </submittedName>
</protein>
<organism evidence="1 2">
    <name type="scientific">Mycobacterium bouchedurhonense</name>
    <dbReference type="NCBI Taxonomy" id="701041"/>
    <lineage>
        <taxon>Bacteria</taxon>
        <taxon>Bacillati</taxon>
        <taxon>Actinomycetota</taxon>
        <taxon>Actinomycetes</taxon>
        <taxon>Mycobacteriales</taxon>
        <taxon>Mycobacteriaceae</taxon>
        <taxon>Mycobacterium</taxon>
        <taxon>Mycobacterium avium complex (MAC)</taxon>
    </lineage>
</organism>
<proteinExistence type="predicted"/>
<dbReference type="RefSeq" id="WP_083071782.1">
    <property type="nucleotide sequence ID" value="NZ_JACKTG010000051.1"/>
</dbReference>
<evidence type="ECO:0000313" key="2">
    <source>
        <dbReference type="Proteomes" id="UP001207588"/>
    </source>
</evidence>
<dbReference type="EMBL" id="JACKTG010000051">
    <property type="protein sequence ID" value="MCV6990836.1"/>
    <property type="molecule type" value="Genomic_DNA"/>
</dbReference>